<dbReference type="InterPro" id="IPR005218">
    <property type="entry name" value="Diacylglycerol/lipid_kinase"/>
</dbReference>
<evidence type="ECO:0000259" key="12">
    <source>
        <dbReference type="PROSITE" id="PS50146"/>
    </source>
</evidence>
<dbReference type="SMART" id="SM00046">
    <property type="entry name" value="DAGKc"/>
    <property type="match status" value="1"/>
</dbReference>
<gene>
    <name evidence="13" type="ORF">HMPREF9442_02822</name>
</gene>
<keyword evidence="5" id="KW-0547">Nucleotide-binding</keyword>
<dbReference type="InterPro" id="IPR050187">
    <property type="entry name" value="Lipid_Phosphate_FormReg"/>
</dbReference>
<protein>
    <submittedName>
        <fullName evidence="13">Lipid kinase, YegS/Rv2252/BmrU family</fullName>
    </submittedName>
</protein>
<evidence type="ECO:0000313" key="14">
    <source>
        <dbReference type="Proteomes" id="UP000005546"/>
    </source>
</evidence>
<dbReference type="STRING" id="762982.HMPREF9442_02822"/>
<dbReference type="InterPro" id="IPR045540">
    <property type="entry name" value="YegS/DAGK_C"/>
</dbReference>
<dbReference type="NCBIfam" id="TIGR00147">
    <property type="entry name" value="YegS/Rv2252/BmrU family lipid kinase"/>
    <property type="match status" value="1"/>
</dbReference>
<dbReference type="EMBL" id="AFBR01000084">
    <property type="protein sequence ID" value="EGG51259.1"/>
    <property type="molecule type" value="Genomic_DNA"/>
</dbReference>
<sequence>MLYFSFFILIFASDLRSNMAKRSIVFIINPISGTQSKDNIIELISQHLDQDKFNYQVVRTEYAGHATLLAQEHVEKGCDAVVAIGGDGTVNEIARSLVHTSVAFGVIPCGSGNGLARHLRIPMDPLGSIKVLNRFDIECLDYGKINDVPFFCTCGVGFDAFVSSKFAHSEKRGVLTYLENTLREGLKYKPDTYEIEIEGETSKYKAFLIACANASQYGNNAYIAPHASMSDGLMDVTIMEPFTVLEAPQIAVQLFNRTLLQNNKIKTFRCKNIRIHREHPGVIHFDGDPMSAGTDIDVQLIQKGLNMIVNTQQASDTAFGRVVSELYDELISLSISVRNRNIRRIDSFNKEVMRRLKL</sequence>
<dbReference type="PROSITE" id="PS50146">
    <property type="entry name" value="DAGK"/>
    <property type="match status" value="1"/>
</dbReference>
<dbReference type="PANTHER" id="PTHR12358">
    <property type="entry name" value="SPHINGOSINE KINASE"/>
    <property type="match status" value="1"/>
</dbReference>
<organism evidence="13 14">
    <name type="scientific">Paraprevotella xylaniphila YIT 11841</name>
    <dbReference type="NCBI Taxonomy" id="762982"/>
    <lineage>
        <taxon>Bacteria</taxon>
        <taxon>Pseudomonadati</taxon>
        <taxon>Bacteroidota</taxon>
        <taxon>Bacteroidia</taxon>
        <taxon>Bacteroidales</taxon>
        <taxon>Prevotellaceae</taxon>
        <taxon>Paraprevotella</taxon>
    </lineage>
</organism>
<dbReference type="GO" id="GO:0008654">
    <property type="term" value="P:phospholipid biosynthetic process"/>
    <property type="evidence" value="ECO:0007669"/>
    <property type="project" value="UniProtKB-KW"/>
</dbReference>
<dbReference type="GO" id="GO:0005886">
    <property type="term" value="C:plasma membrane"/>
    <property type="evidence" value="ECO:0007669"/>
    <property type="project" value="TreeGrafter"/>
</dbReference>
<dbReference type="PANTHER" id="PTHR12358:SF106">
    <property type="entry name" value="LIPID KINASE YEGS"/>
    <property type="match status" value="1"/>
</dbReference>
<keyword evidence="14" id="KW-1185">Reference proteome</keyword>
<evidence type="ECO:0000256" key="1">
    <source>
        <dbReference type="ARBA" id="ARBA00001946"/>
    </source>
</evidence>
<evidence type="ECO:0000256" key="2">
    <source>
        <dbReference type="ARBA" id="ARBA00022516"/>
    </source>
</evidence>
<evidence type="ECO:0000256" key="5">
    <source>
        <dbReference type="ARBA" id="ARBA00022741"/>
    </source>
</evidence>
<keyword evidence="2" id="KW-0444">Lipid biosynthesis</keyword>
<dbReference type="GO" id="GO:0016301">
    <property type="term" value="F:kinase activity"/>
    <property type="evidence" value="ECO:0007669"/>
    <property type="project" value="UniProtKB-KW"/>
</dbReference>
<dbReference type="Gene3D" id="2.60.200.40">
    <property type="match status" value="1"/>
</dbReference>
<keyword evidence="3" id="KW-0808">Transferase</keyword>
<accession>F3QX87</accession>
<reference evidence="13 14" key="1">
    <citation type="submission" date="2011-02" db="EMBL/GenBank/DDBJ databases">
        <authorList>
            <person name="Weinstock G."/>
            <person name="Sodergren E."/>
            <person name="Clifton S."/>
            <person name="Fulton L."/>
            <person name="Fulton B."/>
            <person name="Courtney L."/>
            <person name="Fronick C."/>
            <person name="Harrison M."/>
            <person name="Strong C."/>
            <person name="Farmer C."/>
            <person name="Delahaunty K."/>
            <person name="Markovic C."/>
            <person name="Hall O."/>
            <person name="Minx P."/>
            <person name="Tomlinson C."/>
            <person name="Mitreva M."/>
            <person name="Hou S."/>
            <person name="Chen J."/>
            <person name="Wollam A."/>
            <person name="Pepin K.H."/>
            <person name="Johnson M."/>
            <person name="Bhonagiri V."/>
            <person name="Zhang X."/>
            <person name="Suruliraj S."/>
            <person name="Warren W."/>
            <person name="Chinwalla A."/>
            <person name="Mardis E.R."/>
            <person name="Wilson R.K."/>
        </authorList>
    </citation>
    <scope>NUCLEOTIDE SEQUENCE [LARGE SCALE GENOMIC DNA]</scope>
    <source>
        <strain evidence="13 14">YIT 11841</strain>
    </source>
</reference>
<evidence type="ECO:0000256" key="3">
    <source>
        <dbReference type="ARBA" id="ARBA00022679"/>
    </source>
</evidence>
<dbReference type="GO" id="GO:0046872">
    <property type="term" value="F:metal ion binding"/>
    <property type="evidence" value="ECO:0007669"/>
    <property type="project" value="UniProtKB-KW"/>
</dbReference>
<evidence type="ECO:0000256" key="6">
    <source>
        <dbReference type="ARBA" id="ARBA00022777"/>
    </source>
</evidence>
<dbReference type="InterPro" id="IPR016064">
    <property type="entry name" value="NAD/diacylglycerol_kinase_sf"/>
</dbReference>
<keyword evidence="10" id="KW-0594">Phospholipid biosynthesis</keyword>
<evidence type="ECO:0000256" key="4">
    <source>
        <dbReference type="ARBA" id="ARBA00022723"/>
    </source>
</evidence>
<dbReference type="Pfam" id="PF00781">
    <property type="entry name" value="DAGK_cat"/>
    <property type="match status" value="1"/>
</dbReference>
<keyword evidence="7" id="KW-0067">ATP-binding</keyword>
<evidence type="ECO:0000256" key="10">
    <source>
        <dbReference type="ARBA" id="ARBA00023209"/>
    </source>
</evidence>
<keyword evidence="11" id="KW-1208">Phospholipid metabolism</keyword>
<keyword evidence="8" id="KW-0460">Magnesium</keyword>
<evidence type="ECO:0000313" key="13">
    <source>
        <dbReference type="EMBL" id="EGG51259.1"/>
    </source>
</evidence>
<evidence type="ECO:0000256" key="9">
    <source>
        <dbReference type="ARBA" id="ARBA00023098"/>
    </source>
</evidence>
<comment type="caution">
    <text evidence="13">The sequence shown here is derived from an EMBL/GenBank/DDBJ whole genome shotgun (WGS) entry which is preliminary data.</text>
</comment>
<dbReference type="Gene3D" id="3.40.50.10330">
    <property type="entry name" value="Probable inorganic polyphosphate/atp-NAD kinase, domain 1"/>
    <property type="match status" value="1"/>
</dbReference>
<dbReference type="InterPro" id="IPR017438">
    <property type="entry name" value="ATP-NAD_kinase_N"/>
</dbReference>
<evidence type="ECO:0000256" key="7">
    <source>
        <dbReference type="ARBA" id="ARBA00022840"/>
    </source>
</evidence>
<dbReference type="InterPro" id="IPR001206">
    <property type="entry name" value="Diacylglycerol_kinase_cat_dom"/>
</dbReference>
<dbReference type="eggNOG" id="COG1597">
    <property type="taxonomic scope" value="Bacteria"/>
</dbReference>
<keyword evidence="6 13" id="KW-0418">Kinase</keyword>
<keyword evidence="4" id="KW-0479">Metal-binding</keyword>
<dbReference type="SUPFAM" id="SSF111331">
    <property type="entry name" value="NAD kinase/diacylglycerol kinase-like"/>
    <property type="match status" value="1"/>
</dbReference>
<evidence type="ECO:0000256" key="11">
    <source>
        <dbReference type="ARBA" id="ARBA00023264"/>
    </source>
</evidence>
<feature type="domain" description="DAGKc" evidence="12">
    <location>
        <begin position="19"/>
        <end position="149"/>
    </location>
</feature>
<name>F3QX87_9BACT</name>
<keyword evidence="9" id="KW-0443">Lipid metabolism</keyword>
<proteinExistence type="predicted"/>
<dbReference type="GO" id="GO:0005524">
    <property type="term" value="F:ATP binding"/>
    <property type="evidence" value="ECO:0007669"/>
    <property type="project" value="UniProtKB-KW"/>
</dbReference>
<dbReference type="AlphaFoldDB" id="F3QX87"/>
<comment type="cofactor">
    <cofactor evidence="1">
        <name>Mg(2+)</name>
        <dbReference type="ChEBI" id="CHEBI:18420"/>
    </cofactor>
</comment>
<dbReference type="Pfam" id="PF19279">
    <property type="entry name" value="YegS_C"/>
    <property type="match status" value="1"/>
</dbReference>
<dbReference type="Proteomes" id="UP000005546">
    <property type="component" value="Unassembled WGS sequence"/>
</dbReference>
<dbReference type="HOGENOM" id="CLU_045532_1_2_10"/>
<evidence type="ECO:0000256" key="8">
    <source>
        <dbReference type="ARBA" id="ARBA00022842"/>
    </source>
</evidence>